<evidence type="ECO:0008006" key="4">
    <source>
        <dbReference type="Google" id="ProtNLM"/>
    </source>
</evidence>
<accession>A0A6I6QZC0</accession>
<dbReference type="RefSeq" id="WP_159140604.1">
    <property type="nucleotide sequence ID" value="NZ_CP047129.1"/>
</dbReference>
<evidence type="ECO:0000313" key="3">
    <source>
        <dbReference type="Proteomes" id="UP000464884"/>
    </source>
</evidence>
<name>A0A6I6QZC0_BIFAD</name>
<dbReference type="Proteomes" id="UP000464884">
    <property type="component" value="Chromosome"/>
</dbReference>
<protein>
    <recommendedName>
        <fullName evidence="4">DNA (cytosine-5-)-methyltransferase</fullName>
    </recommendedName>
</protein>
<sequence length="442" mass="48839">MADTLPTPNCMDMLPPHTRLEALRGAGRGGYANLRDEVGPDGGVSVPLLSTPTTMDSLAPRHGAALDYVLRRGDLSRNRRSSTGKLGEDVDAHVSLLPTPDASNGAGRGGQDPRERRAGGYAVGLKDEIEKGEVMTNRRYEGSDSGFMPTPRARDTKGHNQRRNQDCLEGAAAFGMKVDDRAIMPTPCAFDPYAENLTSTQWRPGQRRALDLPAAMRMTMTGRCPDGTQLAGFESPRRVVDWGRFEPAVRRWEAILGRPAPCPTEATGALKRWLGRKAEPQWLDPCWLRDHAPRPDGSFHLDQPERDRVVARWRAASDGLDLLAGFWRSTKTADPDACVPSTLLPAKCVTDYWNDMRHAQWRRDPDAKGAYRPLTLAHLSPKLSEWMMGLPDGWVTDPAIWRGVDGNHRNMELKLCGNGVVPQQAAAAISWALEARRRMSGR</sequence>
<feature type="compositionally biased region" description="Basic and acidic residues" evidence="1">
    <location>
        <begin position="152"/>
        <end position="162"/>
    </location>
</feature>
<organism evidence="2 3">
    <name type="scientific">Bifidobacterium adolescentis</name>
    <dbReference type="NCBI Taxonomy" id="1680"/>
    <lineage>
        <taxon>Bacteria</taxon>
        <taxon>Bacillati</taxon>
        <taxon>Actinomycetota</taxon>
        <taxon>Actinomycetes</taxon>
        <taxon>Bifidobacteriales</taxon>
        <taxon>Bifidobacteriaceae</taxon>
        <taxon>Bifidobacterium</taxon>
    </lineage>
</organism>
<reference evidence="2 3" key="1">
    <citation type="submission" date="2019-12" db="EMBL/GenBank/DDBJ databases">
        <title>Draft Genome Sequence of Bifidobacterium adolescentis ZJ2.</title>
        <authorList>
            <person name="Jin Z."/>
        </authorList>
    </citation>
    <scope>NUCLEOTIDE SEQUENCE [LARGE SCALE GENOMIC DNA]</scope>
    <source>
        <strain evidence="2 3">ZJ2</strain>
    </source>
</reference>
<gene>
    <name evidence="2" type="ORF">F3K97_05100</name>
</gene>
<dbReference type="AlphaFoldDB" id="A0A6I6QZC0"/>
<feature type="region of interest" description="Disordered" evidence="1">
    <location>
        <begin position="78"/>
        <end position="119"/>
    </location>
</feature>
<dbReference type="EMBL" id="CP047129">
    <property type="protein sequence ID" value="QHB62704.1"/>
    <property type="molecule type" value="Genomic_DNA"/>
</dbReference>
<evidence type="ECO:0000256" key="1">
    <source>
        <dbReference type="SAM" id="MobiDB-lite"/>
    </source>
</evidence>
<evidence type="ECO:0000313" key="2">
    <source>
        <dbReference type="EMBL" id="QHB62704.1"/>
    </source>
</evidence>
<feature type="region of interest" description="Disordered" evidence="1">
    <location>
        <begin position="139"/>
        <end position="162"/>
    </location>
</feature>
<proteinExistence type="predicted"/>